<accession>A0A1A0R1B4</accession>
<evidence type="ECO:0000313" key="2">
    <source>
        <dbReference type="EMBL" id="ORA65779.1"/>
    </source>
</evidence>
<reference evidence="2 3" key="1">
    <citation type="submission" date="2017-02" db="EMBL/GenBank/DDBJ databases">
        <title>The new phylogeny of genus Mycobacterium.</title>
        <authorList>
            <person name="Tortoli E."/>
            <person name="Trovato A."/>
            <person name="Cirillo D.M."/>
        </authorList>
    </citation>
    <scope>NUCLEOTIDE SEQUENCE [LARGE SCALE GENOMIC DNA]</scope>
    <source>
        <strain evidence="2 3">FI-09383</strain>
    </source>
</reference>
<dbReference type="OrthoDB" id="9879332at2"/>
<proteinExistence type="predicted"/>
<accession>A0A0M2ZHG0</accession>
<sequence>MNSDEYSVPPPLDATGVGPWENNDGQIERHFLGTRRGDQVPVAIVGIQDLSGAVVARMIRVGAEQVELDIADVHELIWTLADACNEADRLTHLSSDFDRDVYADLLRDVDSA</sequence>
<comment type="caution">
    <text evidence="2">The sequence shown here is derived from an EMBL/GenBank/DDBJ whole genome shotgun (WGS) entry which is preliminary data.</text>
</comment>
<dbReference type="AlphaFoldDB" id="A0A0M2ZHG0"/>
<dbReference type="STRING" id="81858.BST23_12250"/>
<evidence type="ECO:0000256" key="1">
    <source>
        <dbReference type="SAM" id="MobiDB-lite"/>
    </source>
</evidence>
<dbReference type="Proteomes" id="UP000192772">
    <property type="component" value="Unassembled WGS sequence"/>
</dbReference>
<feature type="region of interest" description="Disordered" evidence="1">
    <location>
        <begin position="1"/>
        <end position="20"/>
    </location>
</feature>
<protein>
    <submittedName>
        <fullName evidence="2">Uncharacterized protein</fullName>
    </submittedName>
</protein>
<organism evidence="2 3">
    <name type="scientific">Mycolicibacterium elephantis</name>
    <dbReference type="NCBI Taxonomy" id="81858"/>
    <lineage>
        <taxon>Bacteria</taxon>
        <taxon>Bacillati</taxon>
        <taxon>Actinomycetota</taxon>
        <taxon>Actinomycetes</taxon>
        <taxon>Mycobacteriales</taxon>
        <taxon>Mycobacteriaceae</taxon>
        <taxon>Mycolicibacterium</taxon>
    </lineage>
</organism>
<gene>
    <name evidence="2" type="ORF">BST23_12250</name>
</gene>
<name>A0A0M2ZHG0_9MYCO</name>
<dbReference type="EMBL" id="MVHP01000012">
    <property type="protein sequence ID" value="ORA65779.1"/>
    <property type="molecule type" value="Genomic_DNA"/>
</dbReference>
<dbReference type="RefSeq" id="WP_046752110.1">
    <property type="nucleotide sequence ID" value="NZ_JBCGVB010000003.1"/>
</dbReference>
<evidence type="ECO:0000313" key="3">
    <source>
        <dbReference type="Proteomes" id="UP000192772"/>
    </source>
</evidence>